<accession>A0A450YIC0</accession>
<sequence>MAEKRCLPDDPLAFIRRCVTERRIYWTYHINMRLEQRYINRGAILASVEQYEIIEAYPDDKYLPSYLVYSQYRNEVFHVLFGMDVSDDNVRVITAQPGKSGTKKVDERYHFMSFSNFLIILFRIFRESDYHPNLHKWEPNLKTRRTAR</sequence>
<protein>
    <submittedName>
        <fullName evidence="2">Uncharacterized protein</fullName>
    </submittedName>
</protein>
<proteinExistence type="predicted"/>
<dbReference type="EMBL" id="CAADFR010000017">
    <property type="protein sequence ID" value="VFK37606.1"/>
    <property type="molecule type" value="Genomic_DNA"/>
</dbReference>
<dbReference type="EMBL" id="CAADFU010000011">
    <property type="protein sequence ID" value="VFK41286.1"/>
    <property type="molecule type" value="Genomic_DNA"/>
</dbReference>
<reference evidence="2" key="1">
    <citation type="submission" date="2019-02" db="EMBL/GenBank/DDBJ databases">
        <authorList>
            <person name="Gruber-Vodicka R. H."/>
            <person name="Seah K. B. B."/>
        </authorList>
    </citation>
    <scope>NUCLEOTIDE SEQUENCE</scope>
    <source>
        <strain evidence="2">BECK_S1320</strain>
        <strain evidence="1">BECK_S1321</strain>
    </source>
</reference>
<evidence type="ECO:0000313" key="1">
    <source>
        <dbReference type="EMBL" id="VFK37606.1"/>
    </source>
</evidence>
<name>A0A450YIC0_9GAMM</name>
<dbReference type="InterPro" id="IPR025354">
    <property type="entry name" value="DUF4258"/>
</dbReference>
<dbReference type="Pfam" id="PF14076">
    <property type="entry name" value="DUF4258"/>
    <property type="match status" value="1"/>
</dbReference>
<evidence type="ECO:0000313" key="2">
    <source>
        <dbReference type="EMBL" id="VFK41286.1"/>
    </source>
</evidence>
<organism evidence="2">
    <name type="scientific">Candidatus Kentrum sp. SD</name>
    <dbReference type="NCBI Taxonomy" id="2126332"/>
    <lineage>
        <taxon>Bacteria</taxon>
        <taxon>Pseudomonadati</taxon>
        <taxon>Pseudomonadota</taxon>
        <taxon>Gammaproteobacteria</taxon>
        <taxon>Candidatus Kentrum</taxon>
    </lineage>
</organism>
<gene>
    <name evidence="2" type="ORF">BECKSD772E_GA0070983_10118</name>
    <name evidence="1" type="ORF">BECKSD772F_GA0070984_101713</name>
</gene>
<dbReference type="AlphaFoldDB" id="A0A450YIC0"/>